<dbReference type="RefSeq" id="WP_158020434.1">
    <property type="nucleotide sequence ID" value="NZ_JASVEJ010000012.1"/>
</dbReference>
<reference evidence="1 2" key="1">
    <citation type="submission" date="2023-06" db="EMBL/GenBank/DDBJ databases">
        <title>Whole genome sequence of Oscillatoria calcuttensis NRMC-F 0142.</title>
        <authorList>
            <person name="Shakena Fathima T."/>
            <person name="Muralitharan G."/>
            <person name="Thajuddin N."/>
        </authorList>
    </citation>
    <scope>NUCLEOTIDE SEQUENCE [LARGE SCALE GENOMIC DNA]</scope>
    <source>
        <strain evidence="1 2">NRMC-F 0142</strain>
    </source>
</reference>
<gene>
    <name evidence="1" type="ORF">QQ055_03075</name>
</gene>
<accession>A0ABT7LWQ7</accession>
<keyword evidence="2" id="KW-1185">Reference proteome</keyword>
<protein>
    <submittedName>
        <fullName evidence="1">Uncharacterized protein</fullName>
    </submittedName>
</protein>
<proteinExistence type="predicted"/>
<sequence length="47" mass="5236">MLERLFLAISMTLLLQMLLNAHSPSVRQAASSSTIEAGYKLTWVSQK</sequence>
<name>A0ABT7LWQ7_9CYAN</name>
<evidence type="ECO:0000313" key="1">
    <source>
        <dbReference type="EMBL" id="MDL5056452.1"/>
    </source>
</evidence>
<dbReference type="EMBL" id="JASVEJ010000012">
    <property type="protein sequence ID" value="MDL5056452.1"/>
    <property type="molecule type" value="Genomic_DNA"/>
</dbReference>
<evidence type="ECO:0000313" key="2">
    <source>
        <dbReference type="Proteomes" id="UP001230986"/>
    </source>
</evidence>
<comment type="caution">
    <text evidence="1">The sequence shown here is derived from an EMBL/GenBank/DDBJ whole genome shotgun (WGS) entry which is preliminary data.</text>
</comment>
<dbReference type="Proteomes" id="UP001230986">
    <property type="component" value="Unassembled WGS sequence"/>
</dbReference>
<organism evidence="1 2">
    <name type="scientific">Geitlerinema calcuttense NRMC-F 0142</name>
    <dbReference type="NCBI Taxonomy" id="2922238"/>
    <lineage>
        <taxon>Bacteria</taxon>
        <taxon>Bacillati</taxon>
        <taxon>Cyanobacteriota</taxon>
        <taxon>Cyanophyceae</taxon>
        <taxon>Geitlerinematales</taxon>
        <taxon>Geitlerinemataceae</taxon>
        <taxon>Geitlerinema</taxon>
    </lineage>
</organism>